<reference evidence="2 3" key="1">
    <citation type="submission" date="2014-04" db="EMBL/GenBank/DDBJ databases">
        <title>Draft genome sequence of Bacillus azotoformans MEV2011, a (co-) denitrifying strain unable to grow in the presence of oxygen.</title>
        <authorList>
            <person name="Nielsen M."/>
            <person name="Schreiber L."/>
            <person name="Finster K."/>
            <person name="Schramm A."/>
        </authorList>
    </citation>
    <scope>NUCLEOTIDE SEQUENCE [LARGE SCALE GENOMIC DNA]</scope>
    <source>
        <strain evidence="2 3">MEV2011</strain>
    </source>
</reference>
<accession>A0A072NTG8</accession>
<gene>
    <name evidence="2" type="ORF">M670_00149</name>
</gene>
<name>A0A072NTG8_SCHAZ</name>
<comment type="caution">
    <text evidence="2">The sequence shown here is derived from an EMBL/GenBank/DDBJ whole genome shotgun (WGS) entry which is preliminary data.</text>
</comment>
<protein>
    <submittedName>
        <fullName evidence="2">Uncharacterized protein</fullName>
    </submittedName>
</protein>
<dbReference type="EMBL" id="JJRY01000001">
    <property type="protein sequence ID" value="KEF40133.1"/>
    <property type="molecule type" value="Genomic_DNA"/>
</dbReference>
<evidence type="ECO:0000313" key="2">
    <source>
        <dbReference type="EMBL" id="KEF40133.1"/>
    </source>
</evidence>
<feature type="coiled-coil region" evidence="1">
    <location>
        <begin position="94"/>
        <end position="121"/>
    </location>
</feature>
<sequence length="122" mass="13822">MANFKIGNIVEDRMNGELLGRYLVAKLNLGSMIGNKFALISLTGTGVANGYHDSLEELEKAAFSGSMVVVKNYEEQLEENNQLKSTINVDRYEYGQLHERYKKIKEENEFLRNDLMIAKGEA</sequence>
<evidence type="ECO:0000313" key="3">
    <source>
        <dbReference type="Proteomes" id="UP000027936"/>
    </source>
</evidence>
<keyword evidence="1" id="KW-0175">Coiled coil</keyword>
<organism evidence="2 3">
    <name type="scientific">Schinkia azotoformans MEV2011</name>
    <dbReference type="NCBI Taxonomy" id="1348973"/>
    <lineage>
        <taxon>Bacteria</taxon>
        <taxon>Bacillati</taxon>
        <taxon>Bacillota</taxon>
        <taxon>Bacilli</taxon>
        <taxon>Bacillales</taxon>
        <taxon>Bacillaceae</taxon>
        <taxon>Calidifontibacillus/Schinkia group</taxon>
        <taxon>Schinkia</taxon>
    </lineage>
</organism>
<proteinExistence type="predicted"/>
<dbReference type="PATRIC" id="fig|1348973.3.peg.143"/>
<dbReference type="AlphaFoldDB" id="A0A072NTG8"/>
<evidence type="ECO:0000256" key="1">
    <source>
        <dbReference type="SAM" id="Coils"/>
    </source>
</evidence>
<dbReference type="RefSeq" id="WP_035192464.1">
    <property type="nucleotide sequence ID" value="NZ_JJRY01000001.1"/>
</dbReference>
<dbReference type="Proteomes" id="UP000027936">
    <property type="component" value="Unassembled WGS sequence"/>
</dbReference>